<dbReference type="PANTHER" id="PTHR30419:SF8">
    <property type="entry name" value="NITROGEN ASSIMILATION TRANSCRIPTIONAL ACTIVATOR-RELATED"/>
    <property type="match status" value="1"/>
</dbReference>
<dbReference type="AlphaFoldDB" id="A0A934IS20"/>
<feature type="domain" description="HTH lysR-type" evidence="5">
    <location>
        <begin position="11"/>
        <end position="68"/>
    </location>
</feature>
<dbReference type="InterPro" id="IPR036390">
    <property type="entry name" value="WH_DNA-bd_sf"/>
</dbReference>
<dbReference type="InterPro" id="IPR036388">
    <property type="entry name" value="WH-like_DNA-bd_sf"/>
</dbReference>
<keyword evidence="4" id="KW-0804">Transcription</keyword>
<dbReference type="InterPro" id="IPR000847">
    <property type="entry name" value="LysR_HTH_N"/>
</dbReference>
<keyword evidence="7" id="KW-1185">Reference proteome</keyword>
<sequence>MARQARRLDQLNLNLLRTFSVIAEEQGLTRAAERLSIRQPSVTLALQRLEEQLGCQLVHRDSRRFALTAAGQRVYLECQDILRSLGRIEEATREVGDETGGEIRLLIVSNLSSPLIDEAIRLVHSRHPAISWTIEVETSHTIVRQVQQERAGLGICLLTRPVVNLDCRLLFREAFSVLCGAEHPFYGRHDVPISELQQEAFVAFTCATEGPGLEPMAVLSEGAGLGSRVAASSPNLEEVRRLIILGVGIGILPLTAVSAEIERGLLWSLAVPDQALGADVFLVTNPDVGLSAAEQQFVAAIEELTTLYPELAV</sequence>
<gene>
    <name evidence="6" type="ORF">JCR33_14935</name>
</gene>
<protein>
    <submittedName>
        <fullName evidence="6">LysR family transcriptional regulator</fullName>
    </submittedName>
</protein>
<dbReference type="GO" id="GO:0005829">
    <property type="term" value="C:cytosol"/>
    <property type="evidence" value="ECO:0007669"/>
    <property type="project" value="TreeGrafter"/>
</dbReference>
<dbReference type="PRINTS" id="PR00039">
    <property type="entry name" value="HTHLYSR"/>
</dbReference>
<comment type="similarity">
    <text evidence="1">Belongs to the LysR transcriptional regulatory family.</text>
</comment>
<name>A0A934IS20_9HYPH</name>
<keyword evidence="3" id="KW-0238">DNA-binding</keyword>
<dbReference type="PROSITE" id="PS50931">
    <property type="entry name" value="HTH_LYSR"/>
    <property type="match status" value="1"/>
</dbReference>
<dbReference type="EMBL" id="JAEKJA010000012">
    <property type="protein sequence ID" value="MBJ3777000.1"/>
    <property type="molecule type" value="Genomic_DNA"/>
</dbReference>
<dbReference type="PANTHER" id="PTHR30419">
    <property type="entry name" value="HTH-TYPE TRANSCRIPTIONAL REGULATOR YBHD"/>
    <property type="match status" value="1"/>
</dbReference>
<dbReference type="InterPro" id="IPR005119">
    <property type="entry name" value="LysR_subst-bd"/>
</dbReference>
<dbReference type="Gene3D" id="1.10.10.10">
    <property type="entry name" value="Winged helix-like DNA-binding domain superfamily/Winged helix DNA-binding domain"/>
    <property type="match status" value="1"/>
</dbReference>
<dbReference type="Proteomes" id="UP000609531">
    <property type="component" value="Unassembled WGS sequence"/>
</dbReference>
<evidence type="ECO:0000256" key="3">
    <source>
        <dbReference type="ARBA" id="ARBA00023125"/>
    </source>
</evidence>
<organism evidence="6 7">
    <name type="scientific">Acuticoccus mangrovi</name>
    <dbReference type="NCBI Taxonomy" id="2796142"/>
    <lineage>
        <taxon>Bacteria</taxon>
        <taxon>Pseudomonadati</taxon>
        <taxon>Pseudomonadota</taxon>
        <taxon>Alphaproteobacteria</taxon>
        <taxon>Hyphomicrobiales</taxon>
        <taxon>Amorphaceae</taxon>
        <taxon>Acuticoccus</taxon>
    </lineage>
</organism>
<dbReference type="GO" id="GO:0003677">
    <property type="term" value="F:DNA binding"/>
    <property type="evidence" value="ECO:0007669"/>
    <property type="project" value="UniProtKB-KW"/>
</dbReference>
<comment type="caution">
    <text evidence="6">The sequence shown here is derived from an EMBL/GenBank/DDBJ whole genome shotgun (WGS) entry which is preliminary data.</text>
</comment>
<evidence type="ECO:0000256" key="2">
    <source>
        <dbReference type="ARBA" id="ARBA00023015"/>
    </source>
</evidence>
<reference evidence="6" key="1">
    <citation type="submission" date="2020-12" db="EMBL/GenBank/DDBJ databases">
        <title>Bacterial taxonomy.</title>
        <authorList>
            <person name="Pan X."/>
        </authorList>
    </citation>
    <scope>NUCLEOTIDE SEQUENCE</scope>
    <source>
        <strain evidence="6">B2012</strain>
    </source>
</reference>
<dbReference type="SUPFAM" id="SSF53850">
    <property type="entry name" value="Periplasmic binding protein-like II"/>
    <property type="match status" value="1"/>
</dbReference>
<evidence type="ECO:0000313" key="7">
    <source>
        <dbReference type="Proteomes" id="UP000609531"/>
    </source>
</evidence>
<dbReference type="SUPFAM" id="SSF46785">
    <property type="entry name" value="Winged helix' DNA-binding domain"/>
    <property type="match status" value="1"/>
</dbReference>
<dbReference type="InterPro" id="IPR050950">
    <property type="entry name" value="HTH-type_LysR_regulators"/>
</dbReference>
<dbReference type="Gene3D" id="3.40.190.10">
    <property type="entry name" value="Periplasmic binding protein-like II"/>
    <property type="match status" value="2"/>
</dbReference>
<accession>A0A934IS20</accession>
<proteinExistence type="inferred from homology"/>
<dbReference type="FunFam" id="1.10.10.10:FF:000001">
    <property type="entry name" value="LysR family transcriptional regulator"/>
    <property type="match status" value="1"/>
</dbReference>
<evidence type="ECO:0000256" key="1">
    <source>
        <dbReference type="ARBA" id="ARBA00009437"/>
    </source>
</evidence>
<dbReference type="CDD" id="cd05466">
    <property type="entry name" value="PBP2_LTTR_substrate"/>
    <property type="match status" value="1"/>
</dbReference>
<keyword evidence="2" id="KW-0805">Transcription regulation</keyword>
<dbReference type="RefSeq" id="WP_198882905.1">
    <property type="nucleotide sequence ID" value="NZ_JAEKJA010000012.1"/>
</dbReference>
<evidence type="ECO:0000259" key="5">
    <source>
        <dbReference type="PROSITE" id="PS50931"/>
    </source>
</evidence>
<dbReference type="GO" id="GO:0003700">
    <property type="term" value="F:DNA-binding transcription factor activity"/>
    <property type="evidence" value="ECO:0007669"/>
    <property type="project" value="InterPro"/>
</dbReference>
<dbReference type="Pfam" id="PF03466">
    <property type="entry name" value="LysR_substrate"/>
    <property type="match status" value="1"/>
</dbReference>
<evidence type="ECO:0000313" key="6">
    <source>
        <dbReference type="EMBL" id="MBJ3777000.1"/>
    </source>
</evidence>
<evidence type="ECO:0000256" key="4">
    <source>
        <dbReference type="ARBA" id="ARBA00023163"/>
    </source>
</evidence>
<dbReference type="Pfam" id="PF00126">
    <property type="entry name" value="HTH_1"/>
    <property type="match status" value="1"/>
</dbReference>